<keyword evidence="2" id="KW-0812">Transmembrane</keyword>
<protein>
    <submittedName>
        <fullName evidence="3">Uncharacterized protein</fullName>
    </submittedName>
</protein>
<accession>A0A4C1V9X3</accession>
<gene>
    <name evidence="3" type="ORF">EVAR_17453_1</name>
</gene>
<dbReference type="EMBL" id="BGZK01000305">
    <property type="protein sequence ID" value="GBP35591.1"/>
    <property type="molecule type" value="Genomic_DNA"/>
</dbReference>
<dbReference type="Proteomes" id="UP000299102">
    <property type="component" value="Unassembled WGS sequence"/>
</dbReference>
<feature type="region of interest" description="Disordered" evidence="1">
    <location>
        <begin position="131"/>
        <end position="151"/>
    </location>
</feature>
<dbReference type="AlphaFoldDB" id="A0A4C1V9X3"/>
<keyword evidence="2" id="KW-1133">Transmembrane helix</keyword>
<sequence length="151" mass="16026">MGAWSTSGRQVAVSASFAGHYTFLSAAGADVAAVFVRHSTRRRQARGEVYDQCSAAFESVTGARHNEMYLLACYNAIGVHVELSVLGYINNVNSIYTARFDDSCAEVRGATGTGGAAMRCAGAGVLRLSKVESSSNENRQPPAVENVTLTR</sequence>
<organism evidence="3 4">
    <name type="scientific">Eumeta variegata</name>
    <name type="common">Bagworm moth</name>
    <name type="synonym">Eumeta japonica</name>
    <dbReference type="NCBI Taxonomy" id="151549"/>
    <lineage>
        <taxon>Eukaryota</taxon>
        <taxon>Metazoa</taxon>
        <taxon>Ecdysozoa</taxon>
        <taxon>Arthropoda</taxon>
        <taxon>Hexapoda</taxon>
        <taxon>Insecta</taxon>
        <taxon>Pterygota</taxon>
        <taxon>Neoptera</taxon>
        <taxon>Endopterygota</taxon>
        <taxon>Lepidoptera</taxon>
        <taxon>Glossata</taxon>
        <taxon>Ditrysia</taxon>
        <taxon>Tineoidea</taxon>
        <taxon>Psychidae</taxon>
        <taxon>Oiketicinae</taxon>
        <taxon>Eumeta</taxon>
    </lineage>
</organism>
<keyword evidence="4" id="KW-1185">Reference proteome</keyword>
<reference evidence="3 4" key="1">
    <citation type="journal article" date="2019" name="Commun. Biol.">
        <title>The bagworm genome reveals a unique fibroin gene that provides high tensile strength.</title>
        <authorList>
            <person name="Kono N."/>
            <person name="Nakamura H."/>
            <person name="Ohtoshi R."/>
            <person name="Tomita M."/>
            <person name="Numata K."/>
            <person name="Arakawa K."/>
        </authorList>
    </citation>
    <scope>NUCLEOTIDE SEQUENCE [LARGE SCALE GENOMIC DNA]</scope>
</reference>
<evidence type="ECO:0000256" key="1">
    <source>
        <dbReference type="SAM" id="MobiDB-lite"/>
    </source>
</evidence>
<proteinExistence type="predicted"/>
<evidence type="ECO:0000313" key="3">
    <source>
        <dbReference type="EMBL" id="GBP35591.1"/>
    </source>
</evidence>
<feature type="transmembrane region" description="Helical" evidence="2">
    <location>
        <begin position="12"/>
        <end position="36"/>
    </location>
</feature>
<name>A0A4C1V9X3_EUMVA</name>
<comment type="caution">
    <text evidence="3">The sequence shown here is derived from an EMBL/GenBank/DDBJ whole genome shotgun (WGS) entry which is preliminary data.</text>
</comment>
<evidence type="ECO:0000313" key="4">
    <source>
        <dbReference type="Proteomes" id="UP000299102"/>
    </source>
</evidence>
<evidence type="ECO:0000256" key="2">
    <source>
        <dbReference type="SAM" id="Phobius"/>
    </source>
</evidence>
<keyword evidence="2" id="KW-0472">Membrane</keyword>